<evidence type="ECO:0000256" key="1">
    <source>
        <dbReference type="ARBA" id="ARBA00007074"/>
    </source>
</evidence>
<dbReference type="NCBIfam" id="TIGR02219">
    <property type="entry name" value="phage_NlpC_fam"/>
    <property type="match status" value="1"/>
</dbReference>
<reference evidence="5 6" key="1">
    <citation type="submission" date="2015-05" db="EMBL/GenBank/DDBJ databases">
        <authorList>
            <person name="Wang D.B."/>
            <person name="Wang M."/>
        </authorList>
    </citation>
    <scope>NUCLEOTIDE SEQUENCE [LARGE SCALE GENOMIC DNA]</scope>
    <source>
        <strain evidence="5 6">IMCC 12053</strain>
    </source>
</reference>
<proteinExistence type="inferred from homology"/>
<dbReference type="GO" id="GO:0008234">
    <property type="term" value="F:cysteine-type peptidase activity"/>
    <property type="evidence" value="ECO:0007669"/>
    <property type="project" value="UniProtKB-KW"/>
</dbReference>
<dbReference type="InterPro" id="IPR000064">
    <property type="entry name" value="NLP_P60_dom"/>
</dbReference>
<protein>
    <submittedName>
        <fullName evidence="5">NlpC/P60 family peptidase</fullName>
    </submittedName>
</protein>
<dbReference type="AlphaFoldDB" id="A0A0N9ZGH3"/>
<comment type="similarity">
    <text evidence="1">Belongs to the peptidase C40 family.</text>
</comment>
<evidence type="ECO:0000256" key="2">
    <source>
        <dbReference type="ARBA" id="ARBA00022670"/>
    </source>
</evidence>
<accession>A0A0N9ZGH3</accession>
<evidence type="ECO:0000313" key="6">
    <source>
        <dbReference type="Proteomes" id="UP000064920"/>
    </source>
</evidence>
<keyword evidence="4" id="KW-0788">Thiol protease</keyword>
<evidence type="ECO:0000256" key="3">
    <source>
        <dbReference type="ARBA" id="ARBA00022801"/>
    </source>
</evidence>
<dbReference type="PROSITE" id="PS51935">
    <property type="entry name" value="NLPC_P60"/>
    <property type="match status" value="1"/>
</dbReference>
<dbReference type="STRING" id="1397108.IMCC12053_2107"/>
<keyword evidence="2" id="KW-0645">Protease</keyword>
<sequence>MTRFEIVRIARTWIGTPYHHQESVKGAGADCLGVLRGVWREAFGAEPAAVPAYTRDWSEPQRAERLWSALSTYMRAKPVADMAASDVMLFRMRAGGVAKHIGLVTRTGDAAAFVHAYSGHGVVEGALTSPWARRIVACFAFPDTLFENGDQ</sequence>
<dbReference type="EMBL" id="CP012023">
    <property type="protein sequence ID" value="ALI56054.1"/>
    <property type="molecule type" value="Genomic_DNA"/>
</dbReference>
<dbReference type="SUPFAM" id="SSF54001">
    <property type="entry name" value="Cysteine proteinases"/>
    <property type="match status" value="1"/>
</dbReference>
<evidence type="ECO:0000256" key="4">
    <source>
        <dbReference type="ARBA" id="ARBA00022807"/>
    </source>
</evidence>
<dbReference type="RefSeq" id="WP_062218760.1">
    <property type="nucleotide sequence ID" value="NZ_CP012023.1"/>
</dbReference>
<dbReference type="KEGG" id="cmar:IMCC12053_2107"/>
<gene>
    <name evidence="5" type="ORF">IMCC12053_2107</name>
</gene>
<dbReference type="InterPro" id="IPR011929">
    <property type="entry name" value="Phage_pept_NlpC/P60"/>
</dbReference>
<keyword evidence="6" id="KW-1185">Reference proteome</keyword>
<dbReference type="GO" id="GO:0006508">
    <property type="term" value="P:proteolysis"/>
    <property type="evidence" value="ECO:0007669"/>
    <property type="project" value="UniProtKB-KW"/>
</dbReference>
<dbReference type="PATRIC" id="fig|1397108.4.peg.2159"/>
<name>A0A0N9ZGH3_9RHOB</name>
<dbReference type="Proteomes" id="UP000064920">
    <property type="component" value="Chromosome"/>
</dbReference>
<dbReference type="OrthoDB" id="6058745at2"/>
<dbReference type="InterPro" id="IPR038765">
    <property type="entry name" value="Papain-like_cys_pep_sf"/>
</dbReference>
<dbReference type="Gene3D" id="3.90.1720.10">
    <property type="entry name" value="endopeptidase domain like (from Nostoc punctiforme)"/>
    <property type="match status" value="1"/>
</dbReference>
<evidence type="ECO:0000313" key="5">
    <source>
        <dbReference type="EMBL" id="ALI56054.1"/>
    </source>
</evidence>
<organism evidence="5 6">
    <name type="scientific">Celeribacter marinus</name>
    <dbReference type="NCBI Taxonomy" id="1397108"/>
    <lineage>
        <taxon>Bacteria</taxon>
        <taxon>Pseudomonadati</taxon>
        <taxon>Pseudomonadota</taxon>
        <taxon>Alphaproteobacteria</taxon>
        <taxon>Rhodobacterales</taxon>
        <taxon>Roseobacteraceae</taxon>
        <taxon>Celeribacter</taxon>
    </lineage>
</organism>
<keyword evidence="3" id="KW-0378">Hydrolase</keyword>